<dbReference type="EMBL" id="CAADFP010000105">
    <property type="protein sequence ID" value="VFK30233.1"/>
    <property type="molecule type" value="Genomic_DNA"/>
</dbReference>
<feature type="transmembrane region" description="Helical" evidence="2">
    <location>
        <begin position="12"/>
        <end position="29"/>
    </location>
</feature>
<evidence type="ECO:0000313" key="3">
    <source>
        <dbReference type="EMBL" id="VFK14367.1"/>
    </source>
</evidence>
<sequence>MSSFDKLLNPELAPGAVSILLIICGLVLIKSMKPDSQFASYTLQILGLTFILPVVVITTKTIGIDSQAVMGLLGTIVGYIFGTSQNQATKTNLDKTTNKPSPAQSEPNEEFPHNS</sequence>
<evidence type="ECO:0000313" key="4">
    <source>
        <dbReference type="EMBL" id="VFK30233.1"/>
    </source>
</evidence>
<organism evidence="4">
    <name type="scientific">Candidatus Kentrum sp. LPFa</name>
    <dbReference type="NCBI Taxonomy" id="2126335"/>
    <lineage>
        <taxon>Bacteria</taxon>
        <taxon>Pseudomonadati</taxon>
        <taxon>Pseudomonadota</taxon>
        <taxon>Gammaproteobacteria</taxon>
        <taxon>Candidatus Kentrum</taxon>
    </lineage>
</organism>
<proteinExistence type="predicted"/>
<evidence type="ECO:0008006" key="5">
    <source>
        <dbReference type="Google" id="ProtNLM"/>
    </source>
</evidence>
<accession>A0A450XLM7</accession>
<dbReference type="AlphaFoldDB" id="A0A450XLM7"/>
<keyword evidence="2" id="KW-1133">Transmembrane helix</keyword>
<feature type="region of interest" description="Disordered" evidence="1">
    <location>
        <begin position="90"/>
        <end position="115"/>
    </location>
</feature>
<feature type="transmembrane region" description="Helical" evidence="2">
    <location>
        <begin position="64"/>
        <end position="82"/>
    </location>
</feature>
<name>A0A450XLM7_9GAMM</name>
<keyword evidence="2" id="KW-0812">Transmembrane</keyword>
<evidence type="ECO:0000256" key="1">
    <source>
        <dbReference type="SAM" id="MobiDB-lite"/>
    </source>
</evidence>
<reference evidence="4" key="1">
    <citation type="submission" date="2019-02" db="EMBL/GenBank/DDBJ databases">
        <authorList>
            <person name="Gruber-Vodicka R. H."/>
            <person name="Seah K. B. B."/>
        </authorList>
    </citation>
    <scope>NUCLEOTIDE SEQUENCE</scope>
    <source>
        <strain evidence="3">BECK_S312</strain>
        <strain evidence="4">BECK_S426</strain>
    </source>
</reference>
<keyword evidence="2" id="KW-0472">Membrane</keyword>
<protein>
    <recommendedName>
        <fullName evidence="5">Holin</fullName>
    </recommendedName>
</protein>
<dbReference type="EMBL" id="CAADFM010000104">
    <property type="protein sequence ID" value="VFK14367.1"/>
    <property type="molecule type" value="Genomic_DNA"/>
</dbReference>
<feature type="transmembrane region" description="Helical" evidence="2">
    <location>
        <begin position="41"/>
        <end position="58"/>
    </location>
</feature>
<evidence type="ECO:0000256" key="2">
    <source>
        <dbReference type="SAM" id="Phobius"/>
    </source>
</evidence>
<gene>
    <name evidence="3" type="ORF">BECKLPF1236A_GA0070988_1010410</name>
    <name evidence="4" type="ORF">BECKLPF1236C_GA0070990_1010510</name>
</gene>